<evidence type="ECO:0000256" key="4">
    <source>
        <dbReference type="ARBA" id="ARBA00022481"/>
    </source>
</evidence>
<dbReference type="FunFam" id="3.40.50.300:FF:000983">
    <property type="entry name" value="Rho family GTPase"/>
    <property type="match status" value="1"/>
</dbReference>
<keyword evidence="6" id="KW-0342">GTP-binding</keyword>
<comment type="subcellular location">
    <subcellularLocation>
        <location evidence="1">Cell membrane</location>
        <topology evidence="1">Lipid-anchor</topology>
        <orientation evidence="1">Cytoplasmic side</orientation>
    </subcellularLocation>
</comment>
<evidence type="ECO:0000256" key="3">
    <source>
        <dbReference type="ARBA" id="ARBA00022475"/>
    </source>
</evidence>
<evidence type="ECO:0000256" key="7">
    <source>
        <dbReference type="ARBA" id="ARBA00023136"/>
    </source>
</evidence>
<organism evidence="10 11">
    <name type="scientific">Conidiobolus coronatus (strain ATCC 28846 / CBS 209.66 / NRRL 28638)</name>
    <name type="common">Delacroixia coronata</name>
    <dbReference type="NCBI Taxonomy" id="796925"/>
    <lineage>
        <taxon>Eukaryota</taxon>
        <taxon>Fungi</taxon>
        <taxon>Fungi incertae sedis</taxon>
        <taxon>Zoopagomycota</taxon>
        <taxon>Entomophthoromycotina</taxon>
        <taxon>Entomophthoromycetes</taxon>
        <taxon>Entomophthorales</taxon>
        <taxon>Ancylistaceae</taxon>
        <taxon>Conidiobolus</taxon>
    </lineage>
</organism>
<evidence type="ECO:0000313" key="10">
    <source>
        <dbReference type="EMBL" id="KXN71951.1"/>
    </source>
</evidence>
<dbReference type="AlphaFoldDB" id="A0A137PAJ7"/>
<dbReference type="GO" id="GO:0003924">
    <property type="term" value="F:GTPase activity"/>
    <property type="evidence" value="ECO:0007669"/>
    <property type="project" value="InterPro"/>
</dbReference>
<evidence type="ECO:0000256" key="9">
    <source>
        <dbReference type="ARBA" id="ARBA00023289"/>
    </source>
</evidence>
<name>A0A137PAJ7_CONC2</name>
<dbReference type="OrthoDB" id="8830751at2759"/>
<sequence length="203" mass="22801">MTLGRNNNIKPDARKKLVVVGDGGCGKTCMLYVYANNEFPEKYVPTVFENYIAYIKTSGKTVELALWDTAGQEDYDRLRPLSYPETDVVIIGFSIAAPLSLLNVSEKWFPEIHHFCEDSPFLLVGLKKDLRFDVDTLRELDKLNMVPVSPEEGHTVAKSIGAHKYLECSAKTRDGLDGVFQQATKLTLRSPISRVKKNLCMVL</sequence>
<dbReference type="Gene3D" id="3.40.50.300">
    <property type="entry name" value="P-loop containing nucleotide triphosphate hydrolases"/>
    <property type="match status" value="1"/>
</dbReference>
<proteinExistence type="inferred from homology"/>
<reference evidence="10 11" key="1">
    <citation type="journal article" date="2015" name="Genome Biol. Evol.">
        <title>Phylogenomic analyses indicate that early fungi evolved digesting cell walls of algal ancestors of land plants.</title>
        <authorList>
            <person name="Chang Y."/>
            <person name="Wang S."/>
            <person name="Sekimoto S."/>
            <person name="Aerts A.L."/>
            <person name="Choi C."/>
            <person name="Clum A."/>
            <person name="LaButti K.M."/>
            <person name="Lindquist E.A."/>
            <person name="Yee Ngan C."/>
            <person name="Ohm R.A."/>
            <person name="Salamov A.A."/>
            <person name="Grigoriev I.V."/>
            <person name="Spatafora J.W."/>
            <person name="Berbee M.L."/>
        </authorList>
    </citation>
    <scope>NUCLEOTIDE SEQUENCE [LARGE SCALE GENOMIC DNA]</scope>
    <source>
        <strain evidence="10 11">NRRL 28638</strain>
    </source>
</reference>
<dbReference type="PROSITE" id="PS51419">
    <property type="entry name" value="RAB"/>
    <property type="match status" value="1"/>
</dbReference>
<keyword evidence="3" id="KW-1003">Cell membrane</keyword>
<dbReference type="NCBIfam" id="TIGR00231">
    <property type="entry name" value="small_GTP"/>
    <property type="match status" value="1"/>
</dbReference>
<keyword evidence="4" id="KW-0488">Methylation</keyword>
<protein>
    <submittedName>
        <fullName evidence="10">Small GTPase-binding protein</fullName>
    </submittedName>
</protein>
<dbReference type="PROSITE" id="PS51421">
    <property type="entry name" value="RAS"/>
    <property type="match status" value="1"/>
</dbReference>
<keyword evidence="8" id="KW-0449">Lipoprotein</keyword>
<dbReference type="OMA" id="INASGYQ"/>
<dbReference type="GO" id="GO:0005886">
    <property type="term" value="C:plasma membrane"/>
    <property type="evidence" value="ECO:0007669"/>
    <property type="project" value="UniProtKB-SubCell"/>
</dbReference>
<evidence type="ECO:0000256" key="8">
    <source>
        <dbReference type="ARBA" id="ARBA00023288"/>
    </source>
</evidence>
<dbReference type="PANTHER" id="PTHR24072">
    <property type="entry name" value="RHO FAMILY GTPASE"/>
    <property type="match status" value="1"/>
</dbReference>
<accession>A0A137PAJ7</accession>
<keyword evidence="11" id="KW-1185">Reference proteome</keyword>
<dbReference type="InterPro" id="IPR027417">
    <property type="entry name" value="P-loop_NTPase"/>
</dbReference>
<dbReference type="Proteomes" id="UP000070444">
    <property type="component" value="Unassembled WGS sequence"/>
</dbReference>
<dbReference type="SMART" id="SM00173">
    <property type="entry name" value="RAS"/>
    <property type="match status" value="1"/>
</dbReference>
<dbReference type="EMBL" id="KQ964463">
    <property type="protein sequence ID" value="KXN71951.1"/>
    <property type="molecule type" value="Genomic_DNA"/>
</dbReference>
<dbReference type="SMART" id="SM00174">
    <property type="entry name" value="RHO"/>
    <property type="match status" value="1"/>
</dbReference>
<dbReference type="PROSITE" id="PS51420">
    <property type="entry name" value="RHO"/>
    <property type="match status" value="1"/>
</dbReference>
<evidence type="ECO:0000313" key="11">
    <source>
        <dbReference type="Proteomes" id="UP000070444"/>
    </source>
</evidence>
<dbReference type="Pfam" id="PF00071">
    <property type="entry name" value="Ras"/>
    <property type="match status" value="1"/>
</dbReference>
<dbReference type="InterPro" id="IPR003578">
    <property type="entry name" value="Small_GTPase_Rho"/>
</dbReference>
<evidence type="ECO:0000256" key="2">
    <source>
        <dbReference type="ARBA" id="ARBA00010142"/>
    </source>
</evidence>
<keyword evidence="5" id="KW-0547">Nucleotide-binding</keyword>
<dbReference type="STRING" id="796925.A0A137PAJ7"/>
<dbReference type="GO" id="GO:0005525">
    <property type="term" value="F:GTP binding"/>
    <property type="evidence" value="ECO:0007669"/>
    <property type="project" value="UniProtKB-KW"/>
</dbReference>
<dbReference type="InterPro" id="IPR005225">
    <property type="entry name" value="Small_GTP-bd"/>
</dbReference>
<evidence type="ECO:0000256" key="1">
    <source>
        <dbReference type="ARBA" id="ARBA00004342"/>
    </source>
</evidence>
<keyword evidence="7" id="KW-0472">Membrane</keyword>
<dbReference type="GO" id="GO:0007264">
    <property type="term" value="P:small GTPase-mediated signal transduction"/>
    <property type="evidence" value="ECO:0007669"/>
    <property type="project" value="InterPro"/>
</dbReference>
<dbReference type="InterPro" id="IPR001806">
    <property type="entry name" value="Small_GTPase"/>
</dbReference>
<keyword evidence="9" id="KW-0636">Prenylation</keyword>
<evidence type="ECO:0000256" key="6">
    <source>
        <dbReference type="ARBA" id="ARBA00023134"/>
    </source>
</evidence>
<evidence type="ECO:0000256" key="5">
    <source>
        <dbReference type="ARBA" id="ARBA00022741"/>
    </source>
</evidence>
<gene>
    <name evidence="10" type="ORF">CONCODRAFT_78048</name>
</gene>
<dbReference type="SUPFAM" id="SSF52540">
    <property type="entry name" value="P-loop containing nucleoside triphosphate hydrolases"/>
    <property type="match status" value="1"/>
</dbReference>
<dbReference type="SMART" id="SM00175">
    <property type="entry name" value="RAB"/>
    <property type="match status" value="1"/>
</dbReference>
<dbReference type="PRINTS" id="PR00449">
    <property type="entry name" value="RASTRNSFRMNG"/>
</dbReference>
<comment type="similarity">
    <text evidence="2">Belongs to the small GTPase superfamily. Rho family.</text>
</comment>